<dbReference type="AlphaFoldDB" id="A0A6S7JQW9"/>
<accession>A0A6S7JQW9</accession>
<keyword evidence="2" id="KW-1185">Reference proteome</keyword>
<evidence type="ECO:0000313" key="2">
    <source>
        <dbReference type="Proteomes" id="UP001152795"/>
    </source>
</evidence>
<gene>
    <name evidence="1" type="ORF">PACLA_8A071075</name>
</gene>
<proteinExistence type="predicted"/>
<name>A0A6S7JQW9_PARCT</name>
<dbReference type="Proteomes" id="UP001152795">
    <property type="component" value="Unassembled WGS sequence"/>
</dbReference>
<evidence type="ECO:0000313" key="1">
    <source>
        <dbReference type="EMBL" id="CAB4018651.1"/>
    </source>
</evidence>
<sequence length="180" mass="19419">MTSLMPNWLIPDKRQSHEKFFFKTISLAETAEAAAAGEVAAATTTEVAADASEAADRRTIIGGIISGATIAAAAAALAAAITKHNDAVKVEKQAQDVVNGNKTALRQKQLTKKQAELKVQHEKDVLAVKQKQLKEAQEKEQDAQDVKDVLNAAHVGIEKIGKKIKERKTSRTITTAQRKI</sequence>
<organism evidence="1 2">
    <name type="scientific">Paramuricea clavata</name>
    <name type="common">Red gorgonian</name>
    <name type="synonym">Violescent sea-whip</name>
    <dbReference type="NCBI Taxonomy" id="317549"/>
    <lineage>
        <taxon>Eukaryota</taxon>
        <taxon>Metazoa</taxon>
        <taxon>Cnidaria</taxon>
        <taxon>Anthozoa</taxon>
        <taxon>Octocorallia</taxon>
        <taxon>Malacalcyonacea</taxon>
        <taxon>Plexauridae</taxon>
        <taxon>Paramuricea</taxon>
    </lineage>
</organism>
<comment type="caution">
    <text evidence="1">The sequence shown here is derived from an EMBL/GenBank/DDBJ whole genome shotgun (WGS) entry which is preliminary data.</text>
</comment>
<reference evidence="1" key="1">
    <citation type="submission" date="2020-04" db="EMBL/GenBank/DDBJ databases">
        <authorList>
            <person name="Alioto T."/>
            <person name="Alioto T."/>
            <person name="Gomez Garrido J."/>
        </authorList>
    </citation>
    <scope>NUCLEOTIDE SEQUENCE</scope>
    <source>
        <strain evidence="1">A484AB</strain>
    </source>
</reference>
<dbReference type="EMBL" id="CACRXK020010106">
    <property type="protein sequence ID" value="CAB4018651.1"/>
    <property type="molecule type" value="Genomic_DNA"/>
</dbReference>
<protein>
    <submittedName>
        <fullName evidence="1">Uncharacterized protein</fullName>
    </submittedName>
</protein>